<accession>A0A0F9CBA0</accession>
<protein>
    <submittedName>
        <fullName evidence="1">Uncharacterized protein</fullName>
    </submittedName>
</protein>
<organism evidence="1">
    <name type="scientific">marine sediment metagenome</name>
    <dbReference type="NCBI Taxonomy" id="412755"/>
    <lineage>
        <taxon>unclassified sequences</taxon>
        <taxon>metagenomes</taxon>
        <taxon>ecological metagenomes</taxon>
    </lineage>
</organism>
<reference evidence="1" key="1">
    <citation type="journal article" date="2015" name="Nature">
        <title>Complex archaea that bridge the gap between prokaryotes and eukaryotes.</title>
        <authorList>
            <person name="Spang A."/>
            <person name="Saw J.H."/>
            <person name="Jorgensen S.L."/>
            <person name="Zaremba-Niedzwiedzka K."/>
            <person name="Martijn J."/>
            <person name="Lind A.E."/>
            <person name="van Eijk R."/>
            <person name="Schleper C."/>
            <person name="Guy L."/>
            <person name="Ettema T.J."/>
        </authorList>
    </citation>
    <scope>NUCLEOTIDE SEQUENCE</scope>
</reference>
<comment type="caution">
    <text evidence="1">The sequence shown here is derived from an EMBL/GenBank/DDBJ whole genome shotgun (WGS) entry which is preliminary data.</text>
</comment>
<evidence type="ECO:0000313" key="1">
    <source>
        <dbReference type="EMBL" id="KKL23672.1"/>
    </source>
</evidence>
<name>A0A0F9CBA0_9ZZZZ</name>
<dbReference type="AlphaFoldDB" id="A0A0F9CBA0"/>
<gene>
    <name evidence="1" type="ORF">LCGC14_2423040</name>
</gene>
<sequence length="83" mass="9313">MEGIPTSRIRFASQGYTELVGVAELQGNPQLAPLSNTLHLWWRYTEYLIMEGDPLYTLGHFETDSGGMRTLTPKQLTANVLSK</sequence>
<dbReference type="EMBL" id="LAZR01036888">
    <property type="protein sequence ID" value="KKL23672.1"/>
    <property type="molecule type" value="Genomic_DNA"/>
</dbReference>
<proteinExistence type="predicted"/>